<evidence type="ECO:0000313" key="5">
    <source>
        <dbReference type="Proteomes" id="UP000595917"/>
    </source>
</evidence>
<dbReference type="GO" id="GO:0000049">
    <property type="term" value="F:tRNA binding"/>
    <property type="evidence" value="ECO:0007669"/>
    <property type="project" value="TreeGrafter"/>
</dbReference>
<reference evidence="4" key="1">
    <citation type="submission" date="2021-01" db="EMBL/GenBank/DDBJ databases">
        <title>Description of Breznakiella homolactica.</title>
        <authorList>
            <person name="Song Y."/>
            <person name="Brune A."/>
        </authorList>
    </citation>
    <scope>NUCLEOTIDE SEQUENCE</scope>
    <source>
        <strain evidence="4">RmG30</strain>
    </source>
</reference>
<evidence type="ECO:0000259" key="3">
    <source>
        <dbReference type="Pfam" id="PF05670"/>
    </source>
</evidence>
<organism evidence="4 5">
    <name type="scientific">Breznakiella homolactica</name>
    <dbReference type="NCBI Taxonomy" id="2798577"/>
    <lineage>
        <taxon>Bacteria</taxon>
        <taxon>Pseudomonadati</taxon>
        <taxon>Spirochaetota</taxon>
        <taxon>Spirochaetia</taxon>
        <taxon>Spirochaetales</taxon>
        <taxon>Breznakiellaceae</taxon>
        <taxon>Breznakiella</taxon>
    </lineage>
</organism>
<sequence>MSLNWKEINLILSELDLPGSQVQKIIQSTYDVLALQIHGKGKTKTLLIALTPGACRIHETFRAVPKNEKPLRFAEFLKSRILNCRIAEAVQLGEDRIVRLLLLQGKNSYFMYLRLWSNAANVIVTDEAGTVLDAMRRSPKRGEVTGGHYEPADQTGPTRDNGSREFTLRDLPGEGSFNEKIDAWYAEHGGALSLEALREQARRLYDRRINKIQGALESLQSKEEEYQGAGKFKEYGDIIMANLGTIESGAAWLDTVSFYTGEQVRIKLDPKKKPSVSAEQYYQQYRKAKNGIEDIRAEIQSTREEINRLEASMAATLAETNPLRLHKLIKSAGTQVRAAPKPGDTKRPGLSFRRRDWLIIVGRDASENDALLRRYVKGNDLWLHARNYPGSYVFIKQRPGKSVPLDILLDAATLAIFYSKGRNAGEGDLFYTPVKYLRRAKNGPKGLVIPTQEKNLHIKLEESRLRELEQCRVEK</sequence>
<dbReference type="Pfam" id="PF05670">
    <property type="entry name" value="NFACT-R_1"/>
    <property type="match status" value="1"/>
</dbReference>
<dbReference type="GO" id="GO:0043023">
    <property type="term" value="F:ribosomal large subunit binding"/>
    <property type="evidence" value="ECO:0007669"/>
    <property type="project" value="TreeGrafter"/>
</dbReference>
<dbReference type="PANTHER" id="PTHR15239">
    <property type="entry name" value="NUCLEAR EXPORT MEDIATOR FACTOR NEMF"/>
    <property type="match status" value="1"/>
</dbReference>
<accession>A0A7T8BD62</accession>
<name>A0A7T8BD62_9SPIR</name>
<feature type="region of interest" description="Disordered" evidence="2">
    <location>
        <begin position="140"/>
        <end position="169"/>
    </location>
</feature>
<evidence type="ECO:0000256" key="2">
    <source>
        <dbReference type="SAM" id="MobiDB-lite"/>
    </source>
</evidence>
<dbReference type="RefSeq" id="WP_215628228.1">
    <property type="nucleotide sequence ID" value="NZ_CP067089.2"/>
</dbReference>
<feature type="domain" description="NFACT RNA-binding" evidence="3">
    <location>
        <begin position="355"/>
        <end position="442"/>
    </location>
</feature>
<dbReference type="Gene3D" id="2.30.310.10">
    <property type="entry name" value="ibrinogen binding protein from staphylococcus aureus domain"/>
    <property type="match status" value="1"/>
</dbReference>
<dbReference type="GO" id="GO:0072344">
    <property type="term" value="P:rescue of stalled ribosome"/>
    <property type="evidence" value="ECO:0007669"/>
    <property type="project" value="TreeGrafter"/>
</dbReference>
<dbReference type="GO" id="GO:1990112">
    <property type="term" value="C:RQC complex"/>
    <property type="evidence" value="ECO:0007669"/>
    <property type="project" value="TreeGrafter"/>
</dbReference>
<gene>
    <name evidence="4" type="ORF">JFL75_08400</name>
</gene>
<evidence type="ECO:0000313" key="4">
    <source>
        <dbReference type="EMBL" id="QQO10923.1"/>
    </source>
</evidence>
<dbReference type="PANTHER" id="PTHR15239:SF6">
    <property type="entry name" value="RIBOSOME QUALITY CONTROL COMPLEX SUBUNIT NEMF"/>
    <property type="match status" value="1"/>
</dbReference>
<dbReference type="InterPro" id="IPR008532">
    <property type="entry name" value="NFACT_RNA-bd"/>
</dbReference>
<protein>
    <submittedName>
        <fullName evidence="4">NFACT family protein</fullName>
    </submittedName>
</protein>
<evidence type="ECO:0000256" key="1">
    <source>
        <dbReference type="SAM" id="Coils"/>
    </source>
</evidence>
<dbReference type="Pfam" id="PF05833">
    <property type="entry name" value="NFACT_N"/>
    <property type="match status" value="2"/>
</dbReference>
<dbReference type="KEGG" id="bhc:JFL75_08400"/>
<keyword evidence="1" id="KW-0175">Coiled coil</keyword>
<proteinExistence type="predicted"/>
<dbReference type="AlphaFoldDB" id="A0A7T8BD62"/>
<keyword evidence="5" id="KW-1185">Reference proteome</keyword>
<feature type="coiled-coil region" evidence="1">
    <location>
        <begin position="278"/>
        <end position="319"/>
    </location>
</feature>
<dbReference type="InterPro" id="IPR051608">
    <property type="entry name" value="RQC_Subunit_NEMF"/>
</dbReference>
<dbReference type="Proteomes" id="UP000595917">
    <property type="component" value="Chromosome"/>
</dbReference>
<dbReference type="EMBL" id="CP067089">
    <property type="protein sequence ID" value="QQO10923.1"/>
    <property type="molecule type" value="Genomic_DNA"/>
</dbReference>